<keyword evidence="3" id="KW-1185">Reference proteome</keyword>
<evidence type="ECO:0000313" key="2">
    <source>
        <dbReference type="EMBL" id="GGM35257.1"/>
    </source>
</evidence>
<evidence type="ECO:0000313" key="3">
    <source>
        <dbReference type="Proteomes" id="UP000637578"/>
    </source>
</evidence>
<dbReference type="EMBL" id="BMMK01000001">
    <property type="protein sequence ID" value="GGM35257.1"/>
    <property type="molecule type" value="Genomic_DNA"/>
</dbReference>
<name>A0A8J3FS88_9PSEU</name>
<gene>
    <name evidence="2" type="ORF">GCM10012275_03140</name>
</gene>
<accession>A0A8J3FS88</accession>
<sequence length="74" mass="8331">MCPATAARTDWVLEKMVDEQVARMFPAVTEPVRKQTCWPDLLVRPLQAERVLGDEVEDHLPADRSDLGGANRTQ</sequence>
<proteinExistence type="predicted"/>
<feature type="region of interest" description="Disordered" evidence="1">
    <location>
        <begin position="54"/>
        <end position="74"/>
    </location>
</feature>
<dbReference type="AlphaFoldDB" id="A0A8J3FS88"/>
<organism evidence="2 3">
    <name type="scientific">Longimycelium tulufanense</name>
    <dbReference type="NCBI Taxonomy" id="907463"/>
    <lineage>
        <taxon>Bacteria</taxon>
        <taxon>Bacillati</taxon>
        <taxon>Actinomycetota</taxon>
        <taxon>Actinomycetes</taxon>
        <taxon>Pseudonocardiales</taxon>
        <taxon>Pseudonocardiaceae</taxon>
        <taxon>Longimycelium</taxon>
    </lineage>
</organism>
<reference evidence="2" key="1">
    <citation type="journal article" date="2014" name="Int. J. Syst. Evol. Microbiol.">
        <title>Complete genome sequence of Corynebacterium casei LMG S-19264T (=DSM 44701T), isolated from a smear-ripened cheese.</title>
        <authorList>
            <consortium name="US DOE Joint Genome Institute (JGI-PGF)"/>
            <person name="Walter F."/>
            <person name="Albersmeier A."/>
            <person name="Kalinowski J."/>
            <person name="Ruckert C."/>
        </authorList>
    </citation>
    <scope>NUCLEOTIDE SEQUENCE</scope>
    <source>
        <strain evidence="2">CGMCC 4.5737</strain>
    </source>
</reference>
<comment type="caution">
    <text evidence="2">The sequence shown here is derived from an EMBL/GenBank/DDBJ whole genome shotgun (WGS) entry which is preliminary data.</text>
</comment>
<protein>
    <submittedName>
        <fullName evidence="2">Uncharacterized protein</fullName>
    </submittedName>
</protein>
<reference evidence="2" key="2">
    <citation type="submission" date="2020-09" db="EMBL/GenBank/DDBJ databases">
        <authorList>
            <person name="Sun Q."/>
            <person name="Zhou Y."/>
        </authorList>
    </citation>
    <scope>NUCLEOTIDE SEQUENCE</scope>
    <source>
        <strain evidence="2">CGMCC 4.5737</strain>
    </source>
</reference>
<evidence type="ECO:0000256" key="1">
    <source>
        <dbReference type="SAM" id="MobiDB-lite"/>
    </source>
</evidence>
<dbReference type="Proteomes" id="UP000637578">
    <property type="component" value="Unassembled WGS sequence"/>
</dbReference>